<name>A0AAD3M441_LATJO</name>
<dbReference type="Proteomes" id="UP001279410">
    <property type="component" value="Unassembled WGS sequence"/>
</dbReference>
<feature type="region of interest" description="Disordered" evidence="1">
    <location>
        <begin position="1"/>
        <end position="25"/>
    </location>
</feature>
<proteinExistence type="predicted"/>
<dbReference type="EMBL" id="BRZM01000003">
    <property type="protein sequence ID" value="GLD47212.1"/>
    <property type="molecule type" value="Genomic_DNA"/>
</dbReference>
<evidence type="ECO:0000313" key="2">
    <source>
        <dbReference type="EMBL" id="GLD47212.1"/>
    </source>
</evidence>
<accession>A0AAD3M441</accession>
<organism evidence="2 3">
    <name type="scientific">Lates japonicus</name>
    <name type="common">Japanese lates</name>
    <dbReference type="NCBI Taxonomy" id="270547"/>
    <lineage>
        <taxon>Eukaryota</taxon>
        <taxon>Metazoa</taxon>
        <taxon>Chordata</taxon>
        <taxon>Craniata</taxon>
        <taxon>Vertebrata</taxon>
        <taxon>Euteleostomi</taxon>
        <taxon>Actinopterygii</taxon>
        <taxon>Neopterygii</taxon>
        <taxon>Teleostei</taxon>
        <taxon>Neoteleostei</taxon>
        <taxon>Acanthomorphata</taxon>
        <taxon>Carangaria</taxon>
        <taxon>Carangaria incertae sedis</taxon>
        <taxon>Centropomidae</taxon>
        <taxon>Lates</taxon>
    </lineage>
</organism>
<reference evidence="2" key="1">
    <citation type="submission" date="2022-08" db="EMBL/GenBank/DDBJ databases">
        <title>Genome sequencing of akame (Lates japonicus).</title>
        <authorList>
            <person name="Hashiguchi Y."/>
            <person name="Takahashi H."/>
        </authorList>
    </citation>
    <scope>NUCLEOTIDE SEQUENCE</scope>
    <source>
        <strain evidence="2">Kochi</strain>
    </source>
</reference>
<evidence type="ECO:0000256" key="1">
    <source>
        <dbReference type="SAM" id="MobiDB-lite"/>
    </source>
</evidence>
<comment type="caution">
    <text evidence="2">The sequence shown here is derived from an EMBL/GenBank/DDBJ whole genome shotgun (WGS) entry which is preliminary data.</text>
</comment>
<evidence type="ECO:0000313" key="3">
    <source>
        <dbReference type="Proteomes" id="UP001279410"/>
    </source>
</evidence>
<protein>
    <submittedName>
        <fullName evidence="2">Uncharacterized protein</fullName>
    </submittedName>
</protein>
<keyword evidence="3" id="KW-1185">Reference proteome</keyword>
<sequence>MNEKAQWQNRTGSFSNPRLQCPPRHPSTVCSRWAAGVAGRERKRERGEQGLHQGCSLDRANKSRPVTCSMAPFEEWGKFGQSEEKGRHSLFSLPKQLTARDRQEVRRAGRAGICFHGYGPGMGTLLLRKLRSHAPTEAMSRILKMRQAGARTISTSGSVVL</sequence>
<feature type="compositionally biased region" description="Polar residues" evidence="1">
    <location>
        <begin position="1"/>
        <end position="18"/>
    </location>
</feature>
<gene>
    <name evidence="2" type="ORF">AKAME5_000143300</name>
</gene>
<dbReference type="AlphaFoldDB" id="A0AAD3M441"/>